<gene>
    <name evidence="14" type="ORF">PMAYCL1PPCAC_06866</name>
</gene>
<keyword evidence="7 11" id="KW-0238">DNA-binding</keyword>
<dbReference type="Gene3D" id="3.30.50.10">
    <property type="entry name" value="Erythroid Transcription Factor GATA-1, subunit A"/>
    <property type="match status" value="1"/>
</dbReference>
<dbReference type="Gene3D" id="1.10.565.10">
    <property type="entry name" value="Retinoid X Receptor"/>
    <property type="match status" value="1"/>
</dbReference>
<dbReference type="PROSITE" id="PS00031">
    <property type="entry name" value="NUCLEAR_REC_DBD_1"/>
    <property type="match status" value="1"/>
</dbReference>
<comment type="similarity">
    <text evidence="2 11">Belongs to the nuclear hormone receptor family.</text>
</comment>
<dbReference type="PRINTS" id="PR00398">
    <property type="entry name" value="STRDHORMONER"/>
</dbReference>
<dbReference type="FunFam" id="3.30.50.10:FF:000030">
    <property type="entry name" value="Nuclear Hormone Receptor family"/>
    <property type="match status" value="1"/>
</dbReference>
<evidence type="ECO:0000256" key="3">
    <source>
        <dbReference type="ARBA" id="ARBA00022723"/>
    </source>
</evidence>
<evidence type="ECO:0008006" key="16">
    <source>
        <dbReference type="Google" id="ProtNLM"/>
    </source>
</evidence>
<dbReference type="InterPro" id="IPR001723">
    <property type="entry name" value="Nuclear_hrmn_rcpt"/>
</dbReference>
<keyword evidence="9 11" id="KW-0675">Receptor</keyword>
<dbReference type="InterPro" id="IPR000536">
    <property type="entry name" value="Nucl_hrmn_rcpt_lig-bd"/>
</dbReference>
<evidence type="ECO:0000256" key="10">
    <source>
        <dbReference type="ARBA" id="ARBA00023242"/>
    </source>
</evidence>
<proteinExistence type="inferred from homology"/>
<dbReference type="SMART" id="SM00430">
    <property type="entry name" value="HOLI"/>
    <property type="match status" value="1"/>
</dbReference>
<dbReference type="EMBL" id="BTRK01000002">
    <property type="protein sequence ID" value="GMR36671.1"/>
    <property type="molecule type" value="Genomic_DNA"/>
</dbReference>
<evidence type="ECO:0000313" key="14">
    <source>
        <dbReference type="EMBL" id="GMR36671.1"/>
    </source>
</evidence>
<evidence type="ECO:0000313" key="15">
    <source>
        <dbReference type="Proteomes" id="UP001328107"/>
    </source>
</evidence>
<evidence type="ECO:0000259" key="13">
    <source>
        <dbReference type="PROSITE" id="PS51843"/>
    </source>
</evidence>
<dbReference type="InterPro" id="IPR001628">
    <property type="entry name" value="Znf_hrmn_rcpt"/>
</dbReference>
<dbReference type="GO" id="GO:0003700">
    <property type="term" value="F:DNA-binding transcription factor activity"/>
    <property type="evidence" value="ECO:0007669"/>
    <property type="project" value="InterPro"/>
</dbReference>
<organism evidence="14 15">
    <name type="scientific">Pristionchus mayeri</name>
    <dbReference type="NCBI Taxonomy" id="1317129"/>
    <lineage>
        <taxon>Eukaryota</taxon>
        <taxon>Metazoa</taxon>
        <taxon>Ecdysozoa</taxon>
        <taxon>Nematoda</taxon>
        <taxon>Chromadorea</taxon>
        <taxon>Rhabditida</taxon>
        <taxon>Rhabditina</taxon>
        <taxon>Diplogasteromorpha</taxon>
        <taxon>Diplogasteroidea</taxon>
        <taxon>Neodiplogasteridae</taxon>
        <taxon>Pristionchus</taxon>
    </lineage>
</organism>
<keyword evidence="10 11" id="KW-0539">Nucleus</keyword>
<evidence type="ECO:0000256" key="9">
    <source>
        <dbReference type="ARBA" id="ARBA00023170"/>
    </source>
</evidence>
<dbReference type="PANTHER" id="PTHR46587">
    <property type="entry name" value="NUCLEAR HORMONE RECEPTOR FAMILY"/>
    <property type="match status" value="1"/>
</dbReference>
<dbReference type="AlphaFoldDB" id="A0AAN4ZCP4"/>
<keyword evidence="15" id="KW-1185">Reference proteome</keyword>
<comment type="subcellular location">
    <subcellularLocation>
        <location evidence="1 11">Nucleus</location>
    </subcellularLocation>
</comment>
<keyword evidence="8 11" id="KW-0804">Transcription</keyword>
<dbReference type="Pfam" id="PF00105">
    <property type="entry name" value="zf-C4"/>
    <property type="match status" value="1"/>
</dbReference>
<dbReference type="CDD" id="cd06960">
    <property type="entry name" value="NR_DBD_HNF4A"/>
    <property type="match status" value="1"/>
</dbReference>
<dbReference type="SUPFAM" id="SSF57716">
    <property type="entry name" value="Glucocorticoid receptor-like (DNA-binding domain)"/>
    <property type="match status" value="1"/>
</dbReference>
<evidence type="ECO:0000256" key="1">
    <source>
        <dbReference type="ARBA" id="ARBA00004123"/>
    </source>
</evidence>
<dbReference type="PROSITE" id="PS51843">
    <property type="entry name" value="NR_LBD"/>
    <property type="match status" value="1"/>
</dbReference>
<evidence type="ECO:0000256" key="4">
    <source>
        <dbReference type="ARBA" id="ARBA00022771"/>
    </source>
</evidence>
<keyword evidence="3 11" id="KW-0479">Metal-binding</keyword>
<evidence type="ECO:0000256" key="11">
    <source>
        <dbReference type="RuleBase" id="RU004334"/>
    </source>
</evidence>
<evidence type="ECO:0000256" key="2">
    <source>
        <dbReference type="ARBA" id="ARBA00005993"/>
    </source>
</evidence>
<dbReference type="SMART" id="SM00399">
    <property type="entry name" value="ZnF_C4"/>
    <property type="match status" value="1"/>
</dbReference>
<evidence type="ECO:0000259" key="12">
    <source>
        <dbReference type="PROSITE" id="PS51030"/>
    </source>
</evidence>
<keyword evidence="4 11" id="KW-0863">Zinc-finger</keyword>
<feature type="domain" description="NR LBD" evidence="13">
    <location>
        <begin position="158"/>
        <end position="420"/>
    </location>
</feature>
<evidence type="ECO:0000256" key="8">
    <source>
        <dbReference type="ARBA" id="ARBA00023163"/>
    </source>
</evidence>
<keyword evidence="6 11" id="KW-0805">Transcription regulation</keyword>
<dbReference type="GO" id="GO:0008270">
    <property type="term" value="F:zinc ion binding"/>
    <property type="evidence" value="ECO:0007669"/>
    <property type="project" value="UniProtKB-KW"/>
</dbReference>
<evidence type="ECO:0000256" key="6">
    <source>
        <dbReference type="ARBA" id="ARBA00023015"/>
    </source>
</evidence>
<dbReference type="GO" id="GO:0000978">
    <property type="term" value="F:RNA polymerase II cis-regulatory region sequence-specific DNA binding"/>
    <property type="evidence" value="ECO:0007669"/>
    <property type="project" value="InterPro"/>
</dbReference>
<evidence type="ECO:0000256" key="5">
    <source>
        <dbReference type="ARBA" id="ARBA00022833"/>
    </source>
</evidence>
<dbReference type="Pfam" id="PF00104">
    <property type="entry name" value="Hormone_recep"/>
    <property type="match status" value="1"/>
</dbReference>
<dbReference type="GO" id="GO:0005634">
    <property type="term" value="C:nucleus"/>
    <property type="evidence" value="ECO:0007669"/>
    <property type="project" value="UniProtKB-SubCell"/>
</dbReference>
<name>A0AAN4ZCP4_9BILA</name>
<protein>
    <recommendedName>
        <fullName evidence="16">Nuclear receptor</fullName>
    </recommendedName>
</protein>
<feature type="domain" description="Nuclear receptor" evidence="12">
    <location>
        <begin position="16"/>
        <end position="94"/>
    </location>
</feature>
<accession>A0AAN4ZCP4</accession>
<dbReference type="Proteomes" id="UP001328107">
    <property type="component" value="Unassembled WGS sequence"/>
</dbReference>
<dbReference type="InterPro" id="IPR035500">
    <property type="entry name" value="NHR-like_dom_sf"/>
</dbReference>
<sequence>MASEPSTSLGHHKEIIGSCLICGEDSTGKHYGIMACLGCKTFFRRAVVQRQSTECKSRSSCDAAIMKNEGRKACRACRYRRCLEMGMSREALQPRRDLIGRRRLPCALSPLPQHTGGKDDLLELINRLTSLDVYLRNKKFDAIQAKKEASKLHDELCEHNESFVSLRVGENLFERQPSTSHFQSSSVKEKSLSIILGNDISTVTQIELLTMLEWAVSIPIFNVLPPEDRLILLKNFAVENLVIEHGYYTASLQVDDVWLISNGTCMPRNVNVLPEESKCKVSADRKWRQEKLYQQMTEVSIDEVATPLRNLRLSAEEISSIKLLRLFAGTGGYLGVGGGNEISEASRRLTNEFRNRVIAGLFAHYECIKREDDAERLGNVLLLLSGISSAASATLESLQVMRLFKIVHFDSLSEQLLFNASPI</sequence>
<dbReference type="SUPFAM" id="SSF48508">
    <property type="entry name" value="Nuclear receptor ligand-binding domain"/>
    <property type="match status" value="1"/>
</dbReference>
<keyword evidence="5 11" id="KW-0862">Zinc</keyword>
<dbReference type="PROSITE" id="PS51030">
    <property type="entry name" value="NUCLEAR_REC_DBD_2"/>
    <property type="match status" value="1"/>
</dbReference>
<comment type="caution">
    <text evidence="14">The sequence shown here is derived from an EMBL/GenBank/DDBJ whole genome shotgun (WGS) entry which is preliminary data.</text>
</comment>
<evidence type="ECO:0000256" key="7">
    <source>
        <dbReference type="ARBA" id="ARBA00023125"/>
    </source>
</evidence>
<dbReference type="PRINTS" id="PR00047">
    <property type="entry name" value="STROIDFINGER"/>
</dbReference>
<dbReference type="PANTHER" id="PTHR46587:SF7">
    <property type="entry name" value="NUCLEAR HORMONE RECEPTOR FAMILY MEMBER NHR-19"/>
    <property type="match status" value="1"/>
</dbReference>
<dbReference type="InterPro" id="IPR013088">
    <property type="entry name" value="Znf_NHR/GATA"/>
</dbReference>
<dbReference type="InterPro" id="IPR049636">
    <property type="entry name" value="HNF4-like_DBD"/>
</dbReference>
<reference evidence="15" key="1">
    <citation type="submission" date="2022-10" db="EMBL/GenBank/DDBJ databases">
        <title>Genome assembly of Pristionchus species.</title>
        <authorList>
            <person name="Yoshida K."/>
            <person name="Sommer R.J."/>
        </authorList>
    </citation>
    <scope>NUCLEOTIDE SEQUENCE [LARGE SCALE GENOMIC DNA]</scope>
    <source>
        <strain evidence="15">RS5460</strain>
    </source>
</reference>